<evidence type="ECO:0000313" key="3">
    <source>
        <dbReference type="EMBL" id="GEB84271.1"/>
    </source>
</evidence>
<feature type="transmembrane region" description="Helical" evidence="2">
    <location>
        <begin position="254"/>
        <end position="272"/>
    </location>
</feature>
<feature type="compositionally biased region" description="Polar residues" evidence="1">
    <location>
        <begin position="1"/>
        <end position="10"/>
    </location>
</feature>
<dbReference type="GO" id="GO:0043190">
    <property type="term" value="C:ATP-binding cassette (ABC) transporter complex"/>
    <property type="evidence" value="ECO:0007669"/>
    <property type="project" value="InterPro"/>
</dbReference>
<dbReference type="PANTHER" id="PTHR30188:SF4">
    <property type="entry name" value="PROTEIN TRIGALACTOSYLDIACYLGLYCEROL 1, CHLOROPLASTIC"/>
    <property type="match status" value="1"/>
</dbReference>
<proteinExistence type="predicted"/>
<reference evidence="3 4" key="1">
    <citation type="submission" date="2019-06" db="EMBL/GenBank/DDBJ databases">
        <title>Whole genome shotgun sequence of Acetobacter peroxydans NBRC 13755.</title>
        <authorList>
            <person name="Hosoyama A."/>
            <person name="Uohara A."/>
            <person name="Ohji S."/>
            <person name="Ichikawa N."/>
        </authorList>
    </citation>
    <scope>NUCLEOTIDE SEQUENCE [LARGE SCALE GENOMIC DNA]</scope>
    <source>
        <strain evidence="3 4">NBRC 13755</strain>
    </source>
</reference>
<dbReference type="GO" id="GO:0005548">
    <property type="term" value="F:phospholipid transporter activity"/>
    <property type="evidence" value="ECO:0007669"/>
    <property type="project" value="TreeGrafter"/>
</dbReference>
<dbReference type="Pfam" id="PF02405">
    <property type="entry name" value="MlaE"/>
    <property type="match status" value="1"/>
</dbReference>
<feature type="region of interest" description="Disordered" evidence="1">
    <location>
        <begin position="1"/>
        <end position="25"/>
    </location>
</feature>
<dbReference type="RefSeq" id="WP_242008786.1">
    <property type="nucleotide sequence ID" value="NZ_BAPL01000016.1"/>
</dbReference>
<evidence type="ECO:0000256" key="1">
    <source>
        <dbReference type="SAM" id="MobiDB-lite"/>
    </source>
</evidence>
<keyword evidence="2" id="KW-0812">Transmembrane</keyword>
<keyword evidence="2" id="KW-1133">Transmembrane helix</keyword>
<keyword evidence="4" id="KW-1185">Reference proteome</keyword>
<feature type="transmembrane region" description="Helical" evidence="2">
    <location>
        <begin position="59"/>
        <end position="77"/>
    </location>
</feature>
<feature type="transmembrane region" description="Helical" evidence="2">
    <location>
        <begin position="97"/>
        <end position="124"/>
    </location>
</feature>
<dbReference type="EMBL" id="BJMV01000001">
    <property type="protein sequence ID" value="GEB84271.1"/>
    <property type="molecule type" value="Genomic_DNA"/>
</dbReference>
<dbReference type="InterPro" id="IPR030802">
    <property type="entry name" value="Permease_MalE"/>
</dbReference>
<dbReference type="Proteomes" id="UP000317730">
    <property type="component" value="Unassembled WGS sequence"/>
</dbReference>
<feature type="transmembrane region" description="Helical" evidence="2">
    <location>
        <begin position="195"/>
        <end position="218"/>
    </location>
</feature>
<accession>A0A4Y3TMN3</accession>
<evidence type="ECO:0000313" key="4">
    <source>
        <dbReference type="Proteomes" id="UP000317730"/>
    </source>
</evidence>
<evidence type="ECO:0000256" key="2">
    <source>
        <dbReference type="SAM" id="Phobius"/>
    </source>
</evidence>
<name>A0A4Y3TMN3_9PROT</name>
<organism evidence="3 4">
    <name type="scientific">Acetobacter peroxydans</name>
    <dbReference type="NCBI Taxonomy" id="104098"/>
    <lineage>
        <taxon>Bacteria</taxon>
        <taxon>Pseudomonadati</taxon>
        <taxon>Pseudomonadota</taxon>
        <taxon>Alphaproteobacteria</taxon>
        <taxon>Acetobacterales</taxon>
        <taxon>Acetobacteraceae</taxon>
        <taxon>Acetobacter</taxon>
    </lineage>
</organism>
<comment type="caution">
    <text evidence="3">The sequence shown here is derived from an EMBL/GenBank/DDBJ whole genome shotgun (WGS) entry which is preliminary data.</text>
</comment>
<sequence length="303" mass="32900">MTEQPDTSQAELGPPDEMQDPNDPILAGRPGVSHSRFDSLLGWSRNRLAWIGWLTRRQARFFLIMLGASWGVIYESLRVHSWRRTVRYEFLSTMNDIIRGGFVATLVAGVLTGVAAVSQVIYWLGLTGLATMTGSILINVVVREIAPILVGMLLLGRNGMLSTTELGLLTIGGEVRSMQAVGVDPFLLLVMPRTLAFTVAGFTLGILFSFASLVTGYVMSRLTGVISSPVWTFLDSVVTAMSGLDYIIIPLKFITVGFVVGLGGCLTGLTATRHDTLRSLLPRGFSRGMLIVMVVSVLFSLDL</sequence>
<dbReference type="AlphaFoldDB" id="A0A4Y3TMN3"/>
<protein>
    <recommendedName>
        <fullName evidence="5">ABC transporter permease</fullName>
    </recommendedName>
</protein>
<keyword evidence="2" id="KW-0472">Membrane</keyword>
<dbReference type="PANTHER" id="PTHR30188">
    <property type="entry name" value="ABC TRANSPORTER PERMEASE PROTEIN-RELATED"/>
    <property type="match status" value="1"/>
</dbReference>
<gene>
    <name evidence="3" type="ORF">APE01nite_00680</name>
</gene>
<feature type="transmembrane region" description="Helical" evidence="2">
    <location>
        <begin position="284"/>
        <end position="301"/>
    </location>
</feature>
<evidence type="ECO:0008006" key="5">
    <source>
        <dbReference type="Google" id="ProtNLM"/>
    </source>
</evidence>